<proteinExistence type="predicted"/>
<comment type="caution">
    <text evidence="5">Lacks conserved residue(s) required for the propagation of feature annotation.</text>
</comment>
<feature type="domain" description="T-box" evidence="6">
    <location>
        <begin position="19"/>
        <end position="89"/>
    </location>
</feature>
<dbReference type="PROSITE" id="PS50252">
    <property type="entry name" value="TBOX_3"/>
    <property type="match status" value="1"/>
</dbReference>
<keyword evidence="4 5" id="KW-0539">Nucleus</keyword>
<dbReference type="GO" id="GO:0001708">
    <property type="term" value="P:cell fate specification"/>
    <property type="evidence" value="ECO:0007669"/>
    <property type="project" value="TreeGrafter"/>
</dbReference>
<protein>
    <recommendedName>
        <fullName evidence="6">T-box domain-containing protein</fullName>
    </recommendedName>
</protein>
<dbReference type="InterPro" id="IPR001699">
    <property type="entry name" value="TF_T-box"/>
</dbReference>
<keyword evidence="3" id="KW-0804">Transcription</keyword>
<dbReference type="Gene3D" id="2.60.40.820">
    <property type="entry name" value="Transcription factor, T-box"/>
    <property type="match status" value="1"/>
</dbReference>
<accession>A0AA88HTE2</accession>
<dbReference type="GO" id="GO:0007507">
    <property type="term" value="P:heart development"/>
    <property type="evidence" value="ECO:0007669"/>
    <property type="project" value="TreeGrafter"/>
</dbReference>
<evidence type="ECO:0000313" key="7">
    <source>
        <dbReference type="EMBL" id="KAK2717655.1"/>
    </source>
</evidence>
<dbReference type="InterPro" id="IPR008967">
    <property type="entry name" value="p53-like_TF_DNA-bd_sf"/>
</dbReference>
<dbReference type="PANTHER" id="PTHR11267:SF190">
    <property type="entry name" value="T-BOX TRANSCRIPTION FACTOR TBX20"/>
    <property type="match status" value="1"/>
</dbReference>
<dbReference type="GO" id="GO:0045893">
    <property type="term" value="P:positive regulation of DNA-templated transcription"/>
    <property type="evidence" value="ECO:0007669"/>
    <property type="project" value="InterPro"/>
</dbReference>
<dbReference type="EMBL" id="JAVRJZ010000010">
    <property type="protein sequence ID" value="KAK2717655.1"/>
    <property type="molecule type" value="Genomic_DNA"/>
</dbReference>
<evidence type="ECO:0000256" key="4">
    <source>
        <dbReference type="ARBA" id="ARBA00023242"/>
    </source>
</evidence>
<organism evidence="7 8">
    <name type="scientific">Artemia franciscana</name>
    <name type="common">Brine shrimp</name>
    <name type="synonym">Artemia sanfranciscana</name>
    <dbReference type="NCBI Taxonomy" id="6661"/>
    <lineage>
        <taxon>Eukaryota</taxon>
        <taxon>Metazoa</taxon>
        <taxon>Ecdysozoa</taxon>
        <taxon>Arthropoda</taxon>
        <taxon>Crustacea</taxon>
        <taxon>Branchiopoda</taxon>
        <taxon>Anostraca</taxon>
        <taxon>Artemiidae</taxon>
        <taxon>Artemia</taxon>
    </lineage>
</organism>
<evidence type="ECO:0000256" key="1">
    <source>
        <dbReference type="ARBA" id="ARBA00023015"/>
    </source>
</evidence>
<dbReference type="InterPro" id="IPR046360">
    <property type="entry name" value="T-box_DNA-bd"/>
</dbReference>
<dbReference type="Proteomes" id="UP001187531">
    <property type="component" value="Unassembled WGS sequence"/>
</dbReference>
<dbReference type="PRINTS" id="PR00937">
    <property type="entry name" value="TBOX"/>
</dbReference>
<feature type="non-terminal residue" evidence="7">
    <location>
        <position position="1"/>
    </location>
</feature>
<dbReference type="InterPro" id="IPR036960">
    <property type="entry name" value="T-box_sf"/>
</dbReference>
<dbReference type="GO" id="GO:0000981">
    <property type="term" value="F:DNA-binding transcription factor activity, RNA polymerase II-specific"/>
    <property type="evidence" value="ECO:0007669"/>
    <property type="project" value="TreeGrafter"/>
</dbReference>
<evidence type="ECO:0000256" key="2">
    <source>
        <dbReference type="ARBA" id="ARBA00023125"/>
    </source>
</evidence>
<dbReference type="GO" id="GO:0000785">
    <property type="term" value="C:chromatin"/>
    <property type="evidence" value="ECO:0007669"/>
    <property type="project" value="TreeGrafter"/>
</dbReference>
<dbReference type="PANTHER" id="PTHR11267">
    <property type="entry name" value="T-BOX PROTEIN-RELATED"/>
    <property type="match status" value="1"/>
</dbReference>
<evidence type="ECO:0000259" key="6">
    <source>
        <dbReference type="PROSITE" id="PS50252"/>
    </source>
</evidence>
<gene>
    <name evidence="7" type="ORF">QYM36_006434</name>
</gene>
<name>A0AA88HTE2_ARTSF</name>
<evidence type="ECO:0000313" key="8">
    <source>
        <dbReference type="Proteomes" id="UP001187531"/>
    </source>
</evidence>
<dbReference type="GO" id="GO:0000978">
    <property type="term" value="F:RNA polymerase II cis-regulatory region sequence-specific DNA binding"/>
    <property type="evidence" value="ECO:0007669"/>
    <property type="project" value="InterPro"/>
</dbReference>
<dbReference type="Pfam" id="PF00907">
    <property type="entry name" value="T-box"/>
    <property type="match status" value="1"/>
</dbReference>
<keyword evidence="1" id="KW-0805">Transcription regulation</keyword>
<evidence type="ECO:0000256" key="5">
    <source>
        <dbReference type="PROSITE-ProRule" id="PRU00201"/>
    </source>
</evidence>
<reference evidence="7" key="1">
    <citation type="submission" date="2023-07" db="EMBL/GenBank/DDBJ databases">
        <title>Chromosome-level genome assembly of Artemia franciscana.</title>
        <authorList>
            <person name="Jo E."/>
        </authorList>
    </citation>
    <scope>NUCLEOTIDE SEQUENCE</scope>
    <source>
        <tissue evidence="7">Whole body</tissue>
    </source>
</reference>
<keyword evidence="2 5" id="KW-0238">DNA-binding</keyword>
<comment type="caution">
    <text evidence="7">The sequence shown here is derived from an EMBL/GenBank/DDBJ whole genome shotgun (WGS) entry which is preliminary data.</text>
</comment>
<keyword evidence="8" id="KW-1185">Reference proteome</keyword>
<dbReference type="SUPFAM" id="SSF49417">
    <property type="entry name" value="p53-like transcription factors"/>
    <property type="match status" value="1"/>
</dbReference>
<dbReference type="GO" id="GO:0005634">
    <property type="term" value="C:nucleus"/>
    <property type="evidence" value="ECO:0007669"/>
    <property type="project" value="UniProtKB-SubCell"/>
</dbReference>
<sequence length="113" mass="13170">MILLKESTMALSLVIDVKIVLNSMHRYQPRVQLVKLKLGRTHPPKAFEGEDYRTYLFPETTFTDVTAYQNQLVIFTMVHDDIYENKHEETSQEENRIICDVNLACPSPILENE</sequence>
<dbReference type="AlphaFoldDB" id="A0AA88HTE2"/>
<comment type="subcellular location">
    <subcellularLocation>
        <location evidence="5">Nucleus</location>
    </subcellularLocation>
</comment>
<evidence type="ECO:0000256" key="3">
    <source>
        <dbReference type="ARBA" id="ARBA00023163"/>
    </source>
</evidence>